<feature type="transmembrane region" description="Helical" evidence="13">
    <location>
        <begin position="245"/>
        <end position="264"/>
    </location>
</feature>
<keyword evidence="6" id="KW-0808">Transferase</keyword>
<comment type="similarity">
    <text evidence="3">Belongs to the membrane-bound acyltransferase family.</text>
</comment>
<keyword evidence="5" id="KW-1003">Cell membrane</keyword>
<feature type="transmembrane region" description="Helical" evidence="13">
    <location>
        <begin position="397"/>
        <end position="415"/>
    </location>
</feature>
<keyword evidence="7 13" id="KW-0812">Transmembrane</keyword>
<dbReference type="GO" id="GO:0005886">
    <property type="term" value="C:plasma membrane"/>
    <property type="evidence" value="ECO:0007669"/>
    <property type="project" value="UniProtKB-SubCell"/>
</dbReference>
<feature type="transmembrane region" description="Helical" evidence="13">
    <location>
        <begin position="34"/>
        <end position="63"/>
    </location>
</feature>
<evidence type="ECO:0000256" key="12">
    <source>
        <dbReference type="ARBA" id="ARBA00031030"/>
    </source>
</evidence>
<feature type="transmembrane region" description="Helical" evidence="13">
    <location>
        <begin position="361"/>
        <end position="385"/>
    </location>
</feature>
<dbReference type="PANTHER" id="PTHR13285:SF23">
    <property type="entry name" value="TEICHOIC ACID D-ALANYLTRANSFERASE"/>
    <property type="match status" value="1"/>
</dbReference>
<evidence type="ECO:0000256" key="9">
    <source>
        <dbReference type="ARBA" id="ARBA00022989"/>
    </source>
</evidence>
<keyword evidence="10 13" id="KW-0472">Membrane</keyword>
<feature type="transmembrane region" description="Helical" evidence="13">
    <location>
        <begin position="531"/>
        <end position="548"/>
    </location>
</feature>
<evidence type="ECO:0000313" key="14">
    <source>
        <dbReference type="EMBL" id="RIY32005.1"/>
    </source>
</evidence>
<evidence type="ECO:0000313" key="15">
    <source>
        <dbReference type="Proteomes" id="UP000266258"/>
    </source>
</evidence>
<dbReference type="OrthoDB" id="139172at2"/>
<dbReference type="InterPro" id="IPR024194">
    <property type="entry name" value="Ac/AlaTfrase_AlgI/DltB"/>
</dbReference>
<dbReference type="EMBL" id="NRJH01000049">
    <property type="protein sequence ID" value="RIY32005.1"/>
    <property type="molecule type" value="Genomic_DNA"/>
</dbReference>
<dbReference type="UniPathway" id="UPA00286"/>
<dbReference type="InterPro" id="IPR028362">
    <property type="entry name" value="AlgI"/>
</dbReference>
<keyword evidence="11" id="KW-0012">Acyltransferase</keyword>
<dbReference type="GO" id="GO:0016746">
    <property type="term" value="F:acyltransferase activity"/>
    <property type="evidence" value="ECO:0007669"/>
    <property type="project" value="UniProtKB-KW"/>
</dbReference>
<feature type="transmembrane region" description="Helical" evidence="13">
    <location>
        <begin position="276"/>
        <end position="301"/>
    </location>
</feature>
<feature type="transmembrane region" description="Helical" evidence="13">
    <location>
        <begin position="574"/>
        <end position="590"/>
    </location>
</feature>
<sequence length="639" mass="73149">MSFFSFTFILFFLIVISIYWLISSKTPKLQNLILFIASLVFVGFVHYYFAGVLLLYAIFVYLAQKAINKSVTKNLAKHLVVAREFSQQQYSLQVAQFCQDKQNLASLESLLEKSEASVSLESLIAQAEYTKTLQQILQELQKILKQKQNEQTGVVDYNRLLSSKLLAYYTELYNLTQVKDLTAQDLCFINQNFRYADSLSKDLDLIPEKDLRQDYKQKSESYTEVIEQKQLSAQKFFKIVNKSLVPGYGFAIAIFLSLLPLIYFKYHDFIYINVVNFFHALGFATAGGFVNVIPILGISYYTFNSISLLVSVKRGEIKSPSLLTTLTFVTYFPTIVAGPINRATVLIPQLSQKRKPQNVNLIFYFLTLGIAKKWLLATSLSMYFVQPIFGSPDNYNSIEILLGVYAYAFQLYFDFSGYTDLMFALGLSFGITHPQNFNNPYISLNIKDFWTRWHMSLSSWIRDYIYIPLGGNRHGFMLAQCYTVIAMVLSGIWHGSTLNFALWGVLHTLGIIGVNLLNKASSFRVQNYSKYLARLLTFNYVCLTWIFFNSDDLPSALNLIENIFTNIKQPLSEPLAIASLIAIFIYWSLLPKVQLLMDRIYNFSTKCRTSLFITLCIFVLCITINFSPSGVPPFIYASF</sequence>
<evidence type="ECO:0000256" key="4">
    <source>
        <dbReference type="ARBA" id="ARBA00016084"/>
    </source>
</evidence>
<evidence type="ECO:0000256" key="3">
    <source>
        <dbReference type="ARBA" id="ARBA00010323"/>
    </source>
</evidence>
<feature type="transmembrane region" description="Helical" evidence="13">
    <location>
        <begin position="611"/>
        <end position="631"/>
    </location>
</feature>
<dbReference type="Proteomes" id="UP000266258">
    <property type="component" value="Unassembled WGS sequence"/>
</dbReference>
<dbReference type="PIRSF" id="PIRSF500217">
    <property type="entry name" value="AlgI"/>
    <property type="match status" value="1"/>
</dbReference>
<keyword evidence="8" id="KW-0016">Alginate biosynthesis</keyword>
<gene>
    <name evidence="14" type="ORF">CJP74_05760</name>
</gene>
<evidence type="ECO:0000256" key="13">
    <source>
        <dbReference type="SAM" id="Phobius"/>
    </source>
</evidence>
<evidence type="ECO:0000256" key="6">
    <source>
        <dbReference type="ARBA" id="ARBA00022679"/>
    </source>
</evidence>
<dbReference type="GO" id="GO:0042121">
    <property type="term" value="P:alginic acid biosynthetic process"/>
    <property type="evidence" value="ECO:0007669"/>
    <property type="project" value="UniProtKB-UniPathway"/>
</dbReference>
<dbReference type="PIRSF" id="PIRSF016636">
    <property type="entry name" value="AlgI_DltB"/>
    <property type="match status" value="1"/>
</dbReference>
<dbReference type="PANTHER" id="PTHR13285">
    <property type="entry name" value="ACYLTRANSFERASE"/>
    <property type="match status" value="1"/>
</dbReference>
<dbReference type="Pfam" id="PF03062">
    <property type="entry name" value="MBOAT"/>
    <property type="match status" value="1"/>
</dbReference>
<protein>
    <recommendedName>
        <fullName evidence="4">Probable alginate O-acetylase AlgI</fullName>
    </recommendedName>
    <alternativeName>
        <fullName evidence="12">Alginate biosynthesis protein AlgI</fullName>
    </alternativeName>
</protein>
<keyword evidence="9 13" id="KW-1133">Transmembrane helix</keyword>
<evidence type="ECO:0000256" key="5">
    <source>
        <dbReference type="ARBA" id="ARBA00022475"/>
    </source>
</evidence>
<feature type="transmembrane region" description="Helical" evidence="13">
    <location>
        <begin position="500"/>
        <end position="519"/>
    </location>
</feature>
<evidence type="ECO:0000256" key="8">
    <source>
        <dbReference type="ARBA" id="ARBA00022841"/>
    </source>
</evidence>
<evidence type="ECO:0000256" key="11">
    <source>
        <dbReference type="ARBA" id="ARBA00023315"/>
    </source>
</evidence>
<dbReference type="InterPro" id="IPR051085">
    <property type="entry name" value="MB_O-acyltransferase"/>
</dbReference>
<accession>A0A3A1Y359</accession>
<keyword evidence="15" id="KW-1185">Reference proteome</keyword>
<evidence type="ECO:0000256" key="10">
    <source>
        <dbReference type="ARBA" id="ARBA00023136"/>
    </source>
</evidence>
<feature type="transmembrane region" description="Helical" evidence="13">
    <location>
        <begin position="6"/>
        <end position="22"/>
    </location>
</feature>
<proteinExistence type="inferred from homology"/>
<evidence type="ECO:0000256" key="1">
    <source>
        <dbReference type="ARBA" id="ARBA00004651"/>
    </source>
</evidence>
<feature type="transmembrane region" description="Helical" evidence="13">
    <location>
        <begin position="475"/>
        <end position="494"/>
    </location>
</feature>
<name>A0A3A1Y359_9GAMM</name>
<comment type="subcellular location">
    <subcellularLocation>
        <location evidence="1">Cell membrane</location>
        <topology evidence="1">Multi-pass membrane protein</topology>
    </subcellularLocation>
</comment>
<dbReference type="AlphaFoldDB" id="A0A3A1Y359"/>
<dbReference type="InterPro" id="IPR004299">
    <property type="entry name" value="MBOAT_fam"/>
</dbReference>
<evidence type="ECO:0000256" key="7">
    <source>
        <dbReference type="ARBA" id="ARBA00022692"/>
    </source>
</evidence>
<comment type="caution">
    <text evidence="14">The sequence shown here is derived from an EMBL/GenBank/DDBJ whole genome shotgun (WGS) entry which is preliminary data.</text>
</comment>
<comment type="pathway">
    <text evidence="2">Glycan biosynthesis; alginate biosynthesis.</text>
</comment>
<organism evidence="14 15">
    <name type="scientific">Psittacicella melopsittaci</name>
    <dbReference type="NCBI Taxonomy" id="2028576"/>
    <lineage>
        <taxon>Bacteria</taxon>
        <taxon>Pseudomonadati</taxon>
        <taxon>Pseudomonadota</taxon>
        <taxon>Gammaproteobacteria</taxon>
        <taxon>Pasteurellales</taxon>
        <taxon>Psittacicellaceae</taxon>
        <taxon>Psittacicella</taxon>
    </lineage>
</organism>
<reference evidence="14 15" key="1">
    <citation type="submission" date="2017-08" db="EMBL/GenBank/DDBJ databases">
        <title>Reclassification of Bisgaard taxon 37 and 44.</title>
        <authorList>
            <person name="Christensen H."/>
        </authorList>
    </citation>
    <scope>NUCLEOTIDE SEQUENCE [LARGE SCALE GENOMIC DNA]</scope>
    <source>
        <strain evidence="14 15">B96_4</strain>
    </source>
</reference>
<evidence type="ECO:0000256" key="2">
    <source>
        <dbReference type="ARBA" id="ARBA00005182"/>
    </source>
</evidence>